<dbReference type="InterPro" id="IPR038721">
    <property type="entry name" value="IS701-like_DDE_dom"/>
</dbReference>
<organism evidence="2 3">
    <name type="scientific">Synechocystis sp. (strain ATCC 27184 / PCC 6803 / Kazusa)</name>
    <dbReference type="NCBI Taxonomy" id="1111708"/>
    <lineage>
        <taxon>Bacteria</taxon>
        <taxon>Bacillati</taxon>
        <taxon>Cyanobacteriota</taxon>
        <taxon>Cyanophyceae</taxon>
        <taxon>Synechococcales</taxon>
        <taxon>Merismopediaceae</taxon>
        <taxon>Synechocystis</taxon>
    </lineage>
</organism>
<accession>P73916</accession>
<dbReference type="PhylomeDB" id="P73916"/>
<evidence type="ECO:0000259" key="1">
    <source>
        <dbReference type="Pfam" id="PF13546"/>
    </source>
</evidence>
<evidence type="ECO:0000313" key="3">
    <source>
        <dbReference type="Proteomes" id="UP000001425"/>
    </source>
</evidence>
<reference evidence="2 3" key="1">
    <citation type="journal article" date="1995" name="DNA Res.">
        <title>Sequence analysis of the genome of the unicellular cyanobacterium Synechocystis sp. strain PCC6803. I. Sequence features in the 1 Mb region from map positions 64% to 92% of the genome.</title>
        <authorList>
            <person name="Kaneko T."/>
            <person name="Tanaka A."/>
            <person name="Sato S."/>
            <person name="Kotani H."/>
            <person name="Sazuka T."/>
            <person name="Miyajima N."/>
            <person name="Sugiura M."/>
            <person name="Tabata S."/>
        </authorList>
    </citation>
    <scope>NUCLEOTIDE SEQUENCE [LARGE SCALE GENOMIC DNA]</scope>
    <source>
        <strain evidence="3">ATCC 27184 / PCC 6803 / Kazusa</strain>
    </source>
</reference>
<dbReference type="AlphaFoldDB" id="P73916"/>
<keyword evidence="3" id="KW-1185">Reference proteome</keyword>
<dbReference type="eggNOG" id="COG5659">
    <property type="taxonomic scope" value="Bacteria"/>
</dbReference>
<dbReference type="PANTHER" id="PTHR33627:SF1">
    <property type="entry name" value="TRANSPOSASE"/>
    <property type="match status" value="1"/>
</dbReference>
<reference evidence="2 3" key="2">
    <citation type="journal article" date="1996" name="DNA Res.">
        <title>Sequence analysis of the genome of the unicellular cyanobacterium Synechocystis sp. strain PCC6803. II. Sequence determination of the entire genome and assignment of potential protein-coding regions.</title>
        <authorList>
            <person name="Kaneko T."/>
            <person name="Sato S."/>
            <person name="Kotani H."/>
            <person name="Tanaka A."/>
            <person name="Asamizu E."/>
            <person name="Nakamura Y."/>
            <person name="Miyajima N."/>
            <person name="Hirosawa M."/>
            <person name="Sugiura M."/>
            <person name="Sasamoto S."/>
            <person name="Kimura T."/>
            <person name="Hosouchi T."/>
            <person name="Matsuno A."/>
            <person name="Muraki A."/>
            <person name="Nakazaki N."/>
            <person name="Naruo K."/>
            <person name="Okumura S."/>
            <person name="Shimpo S."/>
            <person name="Takeuchi C."/>
            <person name="Wada T."/>
            <person name="Watanabe A."/>
            <person name="Yamada M."/>
            <person name="Yasuda M."/>
            <person name="Tabata S."/>
        </authorList>
    </citation>
    <scope>NUCLEOTIDE SEQUENCE [LARGE SCALE GENOMIC DNA]</scope>
    <source>
        <strain evidence="3">ATCC 27184 / PCC 6803 / Kazusa</strain>
    </source>
</reference>
<dbReference type="KEGG" id="syn:sll1982"/>
<evidence type="ECO:0000313" key="2">
    <source>
        <dbReference type="EMBL" id="BAA17982.1"/>
    </source>
</evidence>
<protein>
    <submittedName>
        <fullName evidence="2">Transposase</fullName>
    </submittedName>
</protein>
<dbReference type="Pfam" id="PF13546">
    <property type="entry name" value="DDE_5"/>
    <property type="match status" value="1"/>
</dbReference>
<feature type="domain" description="Transposase IS701-like DDE" evidence="1">
    <location>
        <begin position="52"/>
        <end position="235"/>
    </location>
</feature>
<dbReference type="STRING" id="1148.gene:10498852"/>
<dbReference type="PaxDb" id="1148-1653065"/>
<dbReference type="InterPro" id="IPR039365">
    <property type="entry name" value="IS701-like"/>
</dbReference>
<dbReference type="InParanoid" id="P73916"/>
<gene>
    <name evidence="2" type="ordered locus">sll1982</name>
</gene>
<name>P73916_SYNY3</name>
<proteinExistence type="predicted"/>
<dbReference type="EMBL" id="BA000022">
    <property type="protein sequence ID" value="BAA17982.1"/>
    <property type="molecule type" value="Genomic_DNA"/>
</dbReference>
<dbReference type="PANTHER" id="PTHR33627">
    <property type="entry name" value="TRANSPOSASE"/>
    <property type="match status" value="1"/>
</dbReference>
<sequence length="237" mass="27574">MGRIEWRKKAEMQRWYMVAPREAKETVQFIDKYCEGYRDLFPEVRSFEYFKYLYLGLIANIKRKTFPEIAKVVGLENGQGFDYFFGNSPWSLEEVRERRINKILSFAEGEAITMLIDETGDRKKGRKTDYVARQYIGNLGKIENGIVEVMCYGIIKGMTVPLISKVYKPEARLKEGDKYKSKPETAGEIIKEIKELDFNIKVVLADSEYGESSENFVRVLEKENLEYVLAIRSNHGV</sequence>
<dbReference type="EnsemblBacteria" id="BAA17982">
    <property type="protein sequence ID" value="BAA17982"/>
    <property type="gene ID" value="BAA17982"/>
</dbReference>
<dbReference type="Proteomes" id="UP000001425">
    <property type="component" value="Chromosome"/>
</dbReference>
<dbReference type="PIR" id="S75120">
    <property type="entry name" value="S75120"/>
</dbReference>